<accession>A0A5E6M893</accession>
<sequence length="238" mass="26290">MDAPLAAEGGTSHSERMGKEKGRKTMLPPAVRDALPLLLVVAAATVFFFVLPFRWSRFLGTALLLLLGFIGFFFRDPERRPVEDPDAILAPADGRVVQVDVVRESPFSSQPMRRVAIFLSVFDVHVNRAPVAGTVTKMAYTRGSFLDARSPGAAERNERQDWWIECPRGTVGVRQIAGLIARRIVSWVGRGASLHAGERIGMIRFGSRTELYLPEQCRILVEPGSVVHAGETVVARWP</sequence>
<dbReference type="GO" id="GO:0006646">
    <property type="term" value="P:phosphatidylethanolamine biosynthetic process"/>
    <property type="evidence" value="ECO:0007669"/>
    <property type="project" value="UniProtKB-UniRule"/>
</dbReference>
<keyword evidence="15" id="KW-1185">Reference proteome</keyword>
<evidence type="ECO:0000256" key="5">
    <source>
        <dbReference type="ARBA" id="ARBA00023136"/>
    </source>
</evidence>
<evidence type="ECO:0000256" key="6">
    <source>
        <dbReference type="ARBA" id="ARBA00023145"/>
    </source>
</evidence>
<evidence type="ECO:0000256" key="7">
    <source>
        <dbReference type="ARBA" id="ARBA00023209"/>
    </source>
</evidence>
<comment type="PTM">
    <text evidence="11">Is synthesized initially as an inactive proenzyme. Formation of the active enzyme involves a self-maturation process in which the active site pyruvoyl group is generated from an internal serine residue via an autocatalytic post-translational modification. Two non-identical subunits are generated from the proenzyme in this reaction, and the pyruvate is formed at the N-terminus of the alpha chain, which is derived from the carboxyl end of the proenzyme. The post-translation cleavage follows an unusual pathway, termed non-hydrolytic serinolysis, in which the side chain hydroxyl group of the serine supplies its oxygen atom to form the C-terminus of the beta chain, while the remainder of the serine residue undergoes an oxidative deamination to produce ammonia and the pyruvoyl prosthetic group on the alpha chain.</text>
</comment>
<dbReference type="Pfam" id="PF02666">
    <property type="entry name" value="PS_Dcarbxylase"/>
    <property type="match status" value="1"/>
</dbReference>
<evidence type="ECO:0000256" key="9">
    <source>
        <dbReference type="ARBA" id="ARBA00023264"/>
    </source>
</evidence>
<keyword evidence="5 11" id="KW-0472">Membrane</keyword>
<feature type="region of interest" description="Disordered" evidence="12">
    <location>
        <begin position="1"/>
        <end position="25"/>
    </location>
</feature>
<evidence type="ECO:0000256" key="13">
    <source>
        <dbReference type="SAM" id="Phobius"/>
    </source>
</evidence>
<evidence type="ECO:0000256" key="11">
    <source>
        <dbReference type="HAMAP-Rule" id="MF_00664"/>
    </source>
</evidence>
<proteinExistence type="inferred from homology"/>
<dbReference type="GO" id="GO:0004609">
    <property type="term" value="F:phosphatidylserine decarboxylase activity"/>
    <property type="evidence" value="ECO:0007669"/>
    <property type="project" value="UniProtKB-UniRule"/>
</dbReference>
<evidence type="ECO:0000256" key="8">
    <source>
        <dbReference type="ARBA" id="ARBA00023239"/>
    </source>
</evidence>
<dbReference type="Proteomes" id="UP000381693">
    <property type="component" value="Unassembled WGS sequence"/>
</dbReference>
<comment type="subcellular location">
    <subcellularLocation>
        <location evidence="11">Cell membrane</location>
        <topology evidence="11">Peripheral membrane protein</topology>
    </subcellularLocation>
</comment>
<dbReference type="PANTHER" id="PTHR35809">
    <property type="entry name" value="ARCHAETIDYLSERINE DECARBOXYLASE PROENZYME-RELATED"/>
    <property type="match status" value="1"/>
</dbReference>
<evidence type="ECO:0000313" key="15">
    <source>
        <dbReference type="Proteomes" id="UP000381693"/>
    </source>
</evidence>
<feature type="transmembrane region" description="Helical" evidence="13">
    <location>
        <begin position="58"/>
        <end position="74"/>
    </location>
</feature>
<keyword evidence="2 11" id="KW-0444">Lipid biosynthesis</keyword>
<keyword evidence="3 11" id="KW-0210">Decarboxylase</keyword>
<organism evidence="14 15">
    <name type="scientific">Methylacidimicrobium cyclopophantes</name>
    <dbReference type="NCBI Taxonomy" id="1041766"/>
    <lineage>
        <taxon>Bacteria</taxon>
        <taxon>Pseudomonadati</taxon>
        <taxon>Verrucomicrobiota</taxon>
        <taxon>Methylacidimicrobium</taxon>
    </lineage>
</organism>
<evidence type="ECO:0000256" key="1">
    <source>
        <dbReference type="ARBA" id="ARBA00022475"/>
    </source>
</evidence>
<keyword evidence="6 11" id="KW-0865">Zymogen</keyword>
<feature type="modified residue" description="Pyruvic acid (Ser); by autocatalysis" evidence="11">
    <location>
        <position position="207"/>
    </location>
</feature>
<feature type="site" description="Cleavage (non-hydrolytic); by autocatalysis" evidence="11">
    <location>
        <begin position="206"/>
        <end position="207"/>
    </location>
</feature>
<evidence type="ECO:0000256" key="2">
    <source>
        <dbReference type="ARBA" id="ARBA00022516"/>
    </source>
</evidence>
<keyword evidence="4 11" id="KW-0443">Lipid metabolism</keyword>
<comment type="pathway">
    <text evidence="11">Phospholipid metabolism; phosphatidylethanolamine biosynthesis; phosphatidylethanolamine from CDP-diacylglycerol: step 2/2.</text>
</comment>
<evidence type="ECO:0000256" key="12">
    <source>
        <dbReference type="SAM" id="MobiDB-lite"/>
    </source>
</evidence>
<keyword evidence="10 11" id="KW-0670">Pyruvate</keyword>
<feature type="active site" description="Schiff-base intermediate with substrate; via pyruvic acid" evidence="11">
    <location>
        <position position="207"/>
    </location>
</feature>
<dbReference type="PANTHER" id="PTHR35809:SF1">
    <property type="entry name" value="ARCHAETIDYLSERINE DECARBOXYLASE PROENZYME-RELATED"/>
    <property type="match status" value="1"/>
</dbReference>
<feature type="chain" id="PRO_5023423503" description="Phosphatidylserine decarboxylase beta chain" evidence="11">
    <location>
        <begin position="1"/>
        <end position="206"/>
    </location>
</feature>
<dbReference type="InterPro" id="IPR003817">
    <property type="entry name" value="PS_Dcarbxylase"/>
</dbReference>
<comment type="subunit">
    <text evidence="11">Heterodimer of a large membrane-associated beta subunit and a small pyruvoyl-containing alpha subunit.</text>
</comment>
<protein>
    <recommendedName>
        <fullName evidence="11">Phosphatidylserine decarboxylase proenzyme</fullName>
        <ecNumber evidence="11">4.1.1.65</ecNumber>
    </recommendedName>
    <component>
        <recommendedName>
            <fullName evidence="11">Phosphatidylserine decarboxylase alpha chain</fullName>
        </recommendedName>
    </component>
    <component>
        <recommendedName>
            <fullName evidence="11">Phosphatidylserine decarboxylase beta chain</fullName>
        </recommendedName>
    </component>
</protein>
<name>A0A5E6M893_9BACT</name>
<gene>
    <name evidence="11" type="primary">psd</name>
    <name evidence="14" type="synonym">psd/PISD</name>
    <name evidence="14" type="ORF">MAMC_00537</name>
</gene>
<evidence type="ECO:0000313" key="14">
    <source>
        <dbReference type="EMBL" id="VVM05395.1"/>
    </source>
</evidence>
<dbReference type="InterPro" id="IPR033175">
    <property type="entry name" value="PSD-A"/>
</dbReference>
<keyword evidence="13" id="KW-1133">Transmembrane helix</keyword>
<feature type="transmembrane region" description="Helical" evidence="13">
    <location>
        <begin position="34"/>
        <end position="51"/>
    </location>
</feature>
<keyword evidence="13" id="KW-0812">Transmembrane</keyword>
<dbReference type="AlphaFoldDB" id="A0A5E6M893"/>
<comment type="catalytic activity">
    <reaction evidence="11">
        <text>a 1,2-diacyl-sn-glycero-3-phospho-L-serine + H(+) = a 1,2-diacyl-sn-glycero-3-phosphoethanolamine + CO2</text>
        <dbReference type="Rhea" id="RHEA:20828"/>
        <dbReference type="ChEBI" id="CHEBI:15378"/>
        <dbReference type="ChEBI" id="CHEBI:16526"/>
        <dbReference type="ChEBI" id="CHEBI:57262"/>
        <dbReference type="ChEBI" id="CHEBI:64612"/>
        <dbReference type="EC" id="4.1.1.65"/>
    </reaction>
</comment>
<dbReference type="EMBL" id="CABFUZ020000086">
    <property type="protein sequence ID" value="VVM05395.1"/>
    <property type="molecule type" value="Genomic_DNA"/>
</dbReference>
<evidence type="ECO:0000256" key="3">
    <source>
        <dbReference type="ARBA" id="ARBA00022793"/>
    </source>
</evidence>
<keyword evidence="9 11" id="KW-1208">Phospholipid metabolism</keyword>
<comment type="caution">
    <text evidence="14">The sequence shown here is derived from an EMBL/GenBank/DDBJ whole genome shotgun (WGS) entry which is preliminary data.</text>
</comment>
<comment type="cofactor">
    <cofactor evidence="11">
        <name>pyruvate</name>
        <dbReference type="ChEBI" id="CHEBI:15361"/>
    </cofactor>
    <text evidence="11">Binds 1 pyruvoyl group covalently per subunit.</text>
</comment>
<dbReference type="HAMAP" id="MF_00664">
    <property type="entry name" value="PS_decarb_PSD_A"/>
    <property type="match status" value="1"/>
</dbReference>
<dbReference type="NCBIfam" id="NF003685">
    <property type="entry name" value="PRK05305.2-5"/>
    <property type="match status" value="1"/>
</dbReference>
<evidence type="ECO:0000256" key="4">
    <source>
        <dbReference type="ARBA" id="ARBA00023098"/>
    </source>
</evidence>
<dbReference type="NCBIfam" id="NF003678">
    <property type="entry name" value="PRK05305.1-2"/>
    <property type="match status" value="1"/>
</dbReference>
<comment type="similarity">
    <text evidence="11">Belongs to the phosphatidylserine decarboxylase family. PSD-A subfamily.</text>
</comment>
<dbReference type="EC" id="4.1.1.65" evidence="11"/>
<dbReference type="GO" id="GO:0005886">
    <property type="term" value="C:plasma membrane"/>
    <property type="evidence" value="ECO:0007669"/>
    <property type="project" value="UniProtKB-SubCell"/>
</dbReference>
<comment type="function">
    <text evidence="11">Catalyzes the formation of phosphatidylethanolamine (PtdEtn) from phosphatidylserine (PtdSer).</text>
</comment>
<keyword evidence="1 11" id="KW-1003">Cell membrane</keyword>
<reference evidence="14" key="1">
    <citation type="submission" date="2019-09" db="EMBL/GenBank/DDBJ databases">
        <authorList>
            <person name="Cremers G."/>
        </authorList>
    </citation>
    <scope>NUCLEOTIDE SEQUENCE [LARGE SCALE GENOMIC DNA]</scope>
    <source>
        <strain evidence="14">3B</strain>
    </source>
</reference>
<evidence type="ECO:0000256" key="10">
    <source>
        <dbReference type="ARBA" id="ARBA00023317"/>
    </source>
</evidence>
<feature type="chain" id="PRO_5023423504" description="Phosphatidylserine decarboxylase alpha chain" evidence="11">
    <location>
        <begin position="207"/>
        <end position="238"/>
    </location>
</feature>
<dbReference type="UniPathway" id="UPA00558">
    <property type="reaction ID" value="UER00616"/>
</dbReference>
<keyword evidence="7 11" id="KW-0594">Phospholipid biosynthesis</keyword>
<keyword evidence="8 11" id="KW-0456">Lyase</keyword>